<dbReference type="InterPro" id="IPR040256">
    <property type="entry name" value="At4g02000-like"/>
</dbReference>
<sequence>MVKFDLAVDREKAISEGLWLIFDHYLAVREWMPDFVAADVQLDKTLVWVRFPSLGMEYYDESVLLALATAVGRPIKVDLTTLNDSRGKFARVCVEIPLNEPVVGRVWFREHWFKVEYEGLHWLCTGCGRYGHLARNCTHAGLGTTISASSHGGGDKVGPLSGEVAAPMQGSPNPNLVVNEDCKNHGDDALHGDWLVVKKPKQPPKNQNSHYARFKGEPRNMGKSPPNHNSFNVLTDDINDLEAANPDFGFCPSNCFIRSFYMRSLRWICSGVYASPIPNERLRLWDYLRSLRHRFKQAWTLMGDFNEILLPSDQRGGVFQHSRATKFGQLVMEILPRRHSDHNPLLLRCGGFTHLKGVRPFRFEAAWCTLPSVDYDRGDPLSPYLFVLCMEKLGALITHAVQEGTWVPFRLARGGPPISHLFFADDVLLFTKAKPSSVRTMIALLDRFSNASGLRFNPEKSKAYALCGVPPHRKQKLFDLTNIRFTGLLGHYLGFHMVHGRVLAGQFDFILNKVQQRLASWKGKLLNRPSRVTLANVVVAAFPTYSMQMQWVPQKFCDALDRLTRQFIWSGEGVHKLHLVNWNIITQKRRHGGLGVRVARLQNTALLGKLIWDFFNHGEKLWVQFVAAKYPGLHMKLRATGSFFWQSLSKAFEVLKEGFKLKLRSGNVSFWFDSWLDSSPLCLQVPYGSFA</sequence>
<dbReference type="Pfam" id="PF00078">
    <property type="entry name" value="RVT_1"/>
    <property type="match status" value="1"/>
</dbReference>
<dbReference type="PANTHER" id="PTHR31286:SF171">
    <property type="entry name" value="CCHC-TYPE DOMAIN-CONTAINING PROTEIN"/>
    <property type="match status" value="1"/>
</dbReference>
<dbReference type="PANTHER" id="PTHR31286">
    <property type="entry name" value="GLYCINE-RICH CELL WALL STRUCTURAL PROTEIN 1.8-LIKE"/>
    <property type="match status" value="1"/>
</dbReference>
<evidence type="ECO:0000313" key="4">
    <source>
        <dbReference type="Proteomes" id="UP000075243"/>
    </source>
</evidence>
<keyword evidence="1" id="KW-0863">Zinc-finger</keyword>
<dbReference type="EMBL" id="CM003605">
    <property type="protein sequence ID" value="KYP69523.1"/>
    <property type="molecule type" value="Genomic_DNA"/>
</dbReference>
<proteinExistence type="predicted"/>
<reference evidence="3 4" key="1">
    <citation type="journal article" date="2012" name="Nat. Biotechnol.">
        <title>Draft genome sequence of pigeonpea (Cajanus cajan), an orphan legume crop of resource-poor farmers.</title>
        <authorList>
            <person name="Varshney R.K."/>
            <person name="Chen W."/>
            <person name="Li Y."/>
            <person name="Bharti A.K."/>
            <person name="Saxena R.K."/>
            <person name="Schlueter J.A."/>
            <person name="Donoghue M.T."/>
            <person name="Azam S."/>
            <person name="Fan G."/>
            <person name="Whaley A.M."/>
            <person name="Farmer A.D."/>
            <person name="Sheridan J."/>
            <person name="Iwata A."/>
            <person name="Tuteja R."/>
            <person name="Penmetsa R.V."/>
            <person name="Wu W."/>
            <person name="Upadhyaya H.D."/>
            <person name="Yang S.P."/>
            <person name="Shah T."/>
            <person name="Saxena K.B."/>
            <person name="Michael T."/>
            <person name="McCombie W.R."/>
            <person name="Yang B."/>
            <person name="Zhang G."/>
            <person name="Yang H."/>
            <person name="Wang J."/>
            <person name="Spillane C."/>
            <person name="Cook D.R."/>
            <person name="May G.D."/>
            <person name="Xu X."/>
            <person name="Jackson S.A."/>
        </authorList>
    </citation>
    <scope>NUCLEOTIDE SEQUENCE [LARGE SCALE GENOMIC DNA]</scope>
    <source>
        <strain evidence="4">cv. Asha</strain>
    </source>
</reference>
<evidence type="ECO:0000313" key="3">
    <source>
        <dbReference type="EMBL" id="KYP69523.1"/>
    </source>
</evidence>
<dbReference type="GO" id="GO:0008270">
    <property type="term" value="F:zinc ion binding"/>
    <property type="evidence" value="ECO:0007669"/>
    <property type="project" value="UniProtKB-KW"/>
</dbReference>
<keyword evidence="1" id="KW-0479">Metal-binding</keyword>
<dbReference type="InterPro" id="IPR001878">
    <property type="entry name" value="Znf_CCHC"/>
</dbReference>
<dbReference type="PROSITE" id="PS50158">
    <property type="entry name" value="ZF_CCHC"/>
    <property type="match status" value="1"/>
</dbReference>
<dbReference type="InterPro" id="IPR000477">
    <property type="entry name" value="RT_dom"/>
</dbReference>
<dbReference type="GO" id="GO:0003676">
    <property type="term" value="F:nucleic acid binding"/>
    <property type="evidence" value="ECO:0007669"/>
    <property type="project" value="InterPro"/>
</dbReference>
<dbReference type="Proteomes" id="UP000075243">
    <property type="component" value="Chromosome 3"/>
</dbReference>
<dbReference type="Gramene" id="C.cajan_08466.t">
    <property type="protein sequence ID" value="C.cajan_08466.t"/>
    <property type="gene ID" value="C.cajan_08466"/>
</dbReference>
<organism evidence="3 4">
    <name type="scientific">Cajanus cajan</name>
    <name type="common">Pigeon pea</name>
    <name type="synonym">Cajanus indicus</name>
    <dbReference type="NCBI Taxonomy" id="3821"/>
    <lineage>
        <taxon>Eukaryota</taxon>
        <taxon>Viridiplantae</taxon>
        <taxon>Streptophyta</taxon>
        <taxon>Embryophyta</taxon>
        <taxon>Tracheophyta</taxon>
        <taxon>Spermatophyta</taxon>
        <taxon>Magnoliopsida</taxon>
        <taxon>eudicotyledons</taxon>
        <taxon>Gunneridae</taxon>
        <taxon>Pentapetalae</taxon>
        <taxon>rosids</taxon>
        <taxon>fabids</taxon>
        <taxon>Fabales</taxon>
        <taxon>Fabaceae</taxon>
        <taxon>Papilionoideae</taxon>
        <taxon>50 kb inversion clade</taxon>
        <taxon>NPAAA clade</taxon>
        <taxon>indigoferoid/millettioid clade</taxon>
        <taxon>Phaseoleae</taxon>
        <taxon>Cajanus</taxon>
    </lineage>
</organism>
<keyword evidence="1" id="KW-0862">Zinc</keyword>
<dbReference type="AlphaFoldDB" id="A0A151TR63"/>
<accession>A0A151TR63</accession>
<gene>
    <name evidence="3" type="ORF">KK1_008714</name>
</gene>
<name>A0A151TR63_CAJCA</name>
<dbReference type="OMA" id="MESTSEC"/>
<keyword evidence="4" id="KW-1185">Reference proteome</keyword>
<evidence type="ECO:0000256" key="1">
    <source>
        <dbReference type="PROSITE-ProRule" id="PRU00047"/>
    </source>
</evidence>
<feature type="domain" description="CCHC-type" evidence="2">
    <location>
        <begin position="124"/>
        <end position="137"/>
    </location>
</feature>
<evidence type="ECO:0000259" key="2">
    <source>
        <dbReference type="PROSITE" id="PS50158"/>
    </source>
</evidence>
<protein>
    <submittedName>
        <fullName evidence="3">Ribonuclease H protein At1g65750 family</fullName>
    </submittedName>
</protein>